<dbReference type="Ensembl" id="ENSPCET00000006174.1">
    <property type="protein sequence ID" value="ENSPCEP00000005952.1"/>
    <property type="gene ID" value="ENSPCEG00000004838.1"/>
</dbReference>
<dbReference type="Proteomes" id="UP000694393">
    <property type="component" value="Unplaced"/>
</dbReference>
<reference evidence="2" key="2">
    <citation type="submission" date="2025-09" db="UniProtKB">
        <authorList>
            <consortium name="Ensembl"/>
        </authorList>
    </citation>
    <scope>IDENTIFICATION</scope>
</reference>
<evidence type="ECO:0000313" key="3">
    <source>
        <dbReference type="Proteomes" id="UP000694393"/>
    </source>
</evidence>
<dbReference type="AlphaFoldDB" id="A0A8C8RKG1"/>
<reference evidence="2" key="1">
    <citation type="submission" date="2025-08" db="UniProtKB">
        <authorList>
            <consortium name="Ensembl"/>
        </authorList>
    </citation>
    <scope>IDENTIFICATION</scope>
</reference>
<evidence type="ECO:0000256" key="1">
    <source>
        <dbReference type="SAM" id="SignalP"/>
    </source>
</evidence>
<organism evidence="2 3">
    <name type="scientific">Pelusios castaneus</name>
    <name type="common">West African mud turtle</name>
    <dbReference type="NCBI Taxonomy" id="367368"/>
    <lineage>
        <taxon>Eukaryota</taxon>
        <taxon>Metazoa</taxon>
        <taxon>Chordata</taxon>
        <taxon>Craniata</taxon>
        <taxon>Vertebrata</taxon>
        <taxon>Euteleostomi</taxon>
        <taxon>Archelosauria</taxon>
        <taxon>Testudinata</taxon>
        <taxon>Testudines</taxon>
        <taxon>Pleurodira</taxon>
        <taxon>Pelomedusidae</taxon>
        <taxon>Pelusios</taxon>
    </lineage>
</organism>
<protein>
    <submittedName>
        <fullName evidence="2">Uncharacterized protein</fullName>
    </submittedName>
</protein>
<evidence type="ECO:0000313" key="2">
    <source>
        <dbReference type="Ensembl" id="ENSPCEP00000005952.1"/>
    </source>
</evidence>
<name>A0A8C8RKG1_9SAUR</name>
<proteinExistence type="predicted"/>
<keyword evidence="3" id="KW-1185">Reference proteome</keyword>
<keyword evidence="1" id="KW-0732">Signal</keyword>
<feature type="chain" id="PRO_5034466555" evidence="1">
    <location>
        <begin position="18"/>
        <end position="104"/>
    </location>
</feature>
<feature type="signal peptide" evidence="1">
    <location>
        <begin position="1"/>
        <end position="17"/>
    </location>
</feature>
<sequence length="104" mass="12039">FLTSFFILLNIFEDFGADIFWDDICLMLYMCLSALPDLDQPFVLYHNHPSQIQHSFHQYCVILDFGDLIWTKPDGPEPKGEHDLKKTLLLFLCSGGRSPITLFL</sequence>
<accession>A0A8C8RKG1</accession>